<dbReference type="InterPro" id="IPR025983">
    <property type="entry name" value="Cys_rich_CPCC"/>
</dbReference>
<evidence type="ECO:0000313" key="2">
    <source>
        <dbReference type="EMBL" id="ATQ43620.1"/>
    </source>
</evidence>
<organism evidence="2 3">
    <name type="scientific">Caulobacter mirabilis</name>
    <dbReference type="NCBI Taxonomy" id="69666"/>
    <lineage>
        <taxon>Bacteria</taxon>
        <taxon>Pseudomonadati</taxon>
        <taxon>Pseudomonadota</taxon>
        <taxon>Alphaproteobacteria</taxon>
        <taxon>Caulobacterales</taxon>
        <taxon>Caulobacteraceae</taxon>
        <taxon>Caulobacter</taxon>
    </lineage>
</organism>
<dbReference type="EMBL" id="CP024201">
    <property type="protein sequence ID" value="ATQ43620.1"/>
    <property type="molecule type" value="Genomic_DNA"/>
</dbReference>
<evidence type="ECO:0000313" key="3">
    <source>
        <dbReference type="Proteomes" id="UP000228945"/>
    </source>
</evidence>
<sequence>MALDYTCPCCGYLTFDDFPGSYAVCAVCGWEDDGVQLRYPYLDGGANAVSLIEAQANFEAIGVHDPACLLYMQTLDKAELARFSRDERWRRVDPTRDRWERLEDVLHAENDNLAECLRLEEFHYWLR</sequence>
<name>A0A2D2B041_9CAUL</name>
<protein>
    <recommendedName>
        <fullName evidence="1">Cysteine-rich CPCC domain-containing protein</fullName>
    </recommendedName>
</protein>
<reference evidence="2 3" key="1">
    <citation type="submission" date="2017-10" db="EMBL/GenBank/DDBJ databases">
        <title>Genome sequence of Caulobacter mirabilis FWC38.</title>
        <authorList>
            <person name="Fiebig A."/>
            <person name="Crosson S."/>
        </authorList>
    </citation>
    <scope>NUCLEOTIDE SEQUENCE [LARGE SCALE GENOMIC DNA]</scope>
    <source>
        <strain evidence="2 3">FWC 38</strain>
    </source>
</reference>
<dbReference type="OrthoDB" id="1456570at2"/>
<accession>A0A2D2B041</accession>
<dbReference type="RefSeq" id="WP_099622869.1">
    <property type="nucleotide sequence ID" value="NZ_CP024201.1"/>
</dbReference>
<keyword evidence="3" id="KW-1185">Reference proteome</keyword>
<dbReference type="Pfam" id="PF14206">
    <property type="entry name" value="Cys_rich_CPCC"/>
    <property type="match status" value="1"/>
</dbReference>
<dbReference type="AlphaFoldDB" id="A0A2D2B041"/>
<feature type="domain" description="Cysteine-rich CPCC" evidence="1">
    <location>
        <begin position="5"/>
        <end position="73"/>
    </location>
</feature>
<proteinExistence type="predicted"/>
<gene>
    <name evidence="2" type="ORF">CSW64_15050</name>
</gene>
<dbReference type="KEGG" id="cmb:CSW64_15050"/>
<dbReference type="Proteomes" id="UP000228945">
    <property type="component" value="Chromosome"/>
</dbReference>
<evidence type="ECO:0000259" key="1">
    <source>
        <dbReference type="Pfam" id="PF14206"/>
    </source>
</evidence>